<dbReference type="InterPro" id="IPR036188">
    <property type="entry name" value="FAD/NAD-bd_sf"/>
</dbReference>
<evidence type="ECO:0000313" key="1">
    <source>
        <dbReference type="EMBL" id="MCC2617881.1"/>
    </source>
</evidence>
<protein>
    <submittedName>
        <fullName evidence="1">Tryptophan 7-halogenase</fullName>
    </submittedName>
</protein>
<dbReference type="InterPro" id="IPR033856">
    <property type="entry name" value="Trp_halogen"/>
</dbReference>
<dbReference type="InterPro" id="IPR050816">
    <property type="entry name" value="Flavin-dep_Halogenase_NPB"/>
</dbReference>
<evidence type="ECO:0000313" key="2">
    <source>
        <dbReference type="Proteomes" id="UP001520878"/>
    </source>
</evidence>
<sequence>MTSSSPFHVVIVGGGSAGWLTAGLLAARFGSGTNGAYKFTLIESPDVPTIGVGEGTWPSMRNTLQQIGIREGDFLRQCHASFKQGSQFIGWRNGADDDRYYHPFTTPLGYGQLDLHAAWARQSTQSFAEWLCPQVAVSEAGCAPKQLATPDYAGVTNYGYHLDAGQFSRMLEAHCTKVLGVDYLQDHVNGVRSHSNGDIAALDCAQHGELSGDLFIDCSGMTGLLIDQHYGVPWLSQKSVLFNDRAVAAQVPYVQPDQDIVSTTLSTAQAAGWIWDIGLQHRRGTGYTYSSNHCDQANAEATLRDYLALPEDSEVSFRHLSFTPGYREQMWVNNCVAIGMSSGFIEPLEASALAMVELSATMLGDDMPRDHQHMKIVRERFNQRFRYRWERVIEFLKLHYVLSQRTEPYWQQNRNPDTIPERLQTLLSLWSYQPPNRHDFIQNEEVFPSASYQYVLYGMGFTTQPAGDHILQRQQSRIADIVASNQQQTQRLLGGLPSNRALLDAIVAQA</sequence>
<dbReference type="EMBL" id="JAJEWP010000006">
    <property type="protein sequence ID" value="MCC2617881.1"/>
    <property type="molecule type" value="Genomic_DNA"/>
</dbReference>
<keyword evidence="2" id="KW-1185">Reference proteome</keyword>
<name>A0ABS8GFB1_9ALTE</name>
<dbReference type="RefSeq" id="WP_229162288.1">
    <property type="nucleotide sequence ID" value="NZ_JAJEWP010000006.1"/>
</dbReference>
<accession>A0ABS8GFB1</accession>
<proteinExistence type="predicted"/>
<dbReference type="PIRSF" id="PIRSF011396">
    <property type="entry name" value="Trp_halogenase"/>
    <property type="match status" value="1"/>
</dbReference>
<dbReference type="Proteomes" id="UP001520878">
    <property type="component" value="Unassembled WGS sequence"/>
</dbReference>
<dbReference type="PANTHER" id="PTHR43747:SF4">
    <property type="entry name" value="FLAVIN-DEPENDENT TRYPTOPHAN HALOGENASE"/>
    <property type="match status" value="1"/>
</dbReference>
<dbReference type="Pfam" id="PF04820">
    <property type="entry name" value="Trp_halogenase"/>
    <property type="match status" value="1"/>
</dbReference>
<organism evidence="1 2">
    <name type="scientific">Fluctibacter halophilus</name>
    <dbReference type="NCBI Taxonomy" id="226011"/>
    <lineage>
        <taxon>Bacteria</taxon>
        <taxon>Pseudomonadati</taxon>
        <taxon>Pseudomonadota</taxon>
        <taxon>Gammaproteobacteria</taxon>
        <taxon>Alteromonadales</taxon>
        <taxon>Alteromonadaceae</taxon>
        <taxon>Fluctibacter</taxon>
    </lineage>
</organism>
<dbReference type="SUPFAM" id="SSF51905">
    <property type="entry name" value="FAD/NAD(P)-binding domain"/>
    <property type="match status" value="1"/>
</dbReference>
<dbReference type="PANTHER" id="PTHR43747">
    <property type="entry name" value="FAD-BINDING PROTEIN"/>
    <property type="match status" value="1"/>
</dbReference>
<comment type="caution">
    <text evidence="1">The sequence shown here is derived from an EMBL/GenBank/DDBJ whole genome shotgun (WGS) entry which is preliminary data.</text>
</comment>
<dbReference type="InterPro" id="IPR006905">
    <property type="entry name" value="Flavin_halogenase"/>
</dbReference>
<gene>
    <name evidence="1" type="ORF">LJ739_16635</name>
</gene>
<reference evidence="1 2" key="1">
    <citation type="submission" date="2021-10" db="EMBL/GenBank/DDBJ databases">
        <title>Draft genome of Aestuariibacter halophilus JC2043.</title>
        <authorList>
            <person name="Emsley S.A."/>
            <person name="Pfannmuller K.M."/>
            <person name="Ushijima B."/>
            <person name="Saw J.H."/>
            <person name="Videau P."/>
        </authorList>
    </citation>
    <scope>NUCLEOTIDE SEQUENCE [LARGE SCALE GENOMIC DNA]</scope>
    <source>
        <strain evidence="1 2">JC2043</strain>
    </source>
</reference>
<dbReference type="Gene3D" id="3.50.50.60">
    <property type="entry name" value="FAD/NAD(P)-binding domain"/>
    <property type="match status" value="1"/>
</dbReference>